<dbReference type="Proteomes" id="UP000008227">
    <property type="component" value="Chromosome 7"/>
</dbReference>
<keyword evidence="2" id="KW-1185">Reference proteome</keyword>
<accession>A0ABB5UPZ9</accession>
<dbReference type="Ensembl" id="ENSSSCT00000107905.1">
    <property type="protein sequence ID" value="ENSSSCP00000082281.1"/>
    <property type="gene ID" value="ENSSSCG00000001430.7"/>
</dbReference>
<evidence type="ECO:0000313" key="2">
    <source>
        <dbReference type="Proteomes" id="UP000008227"/>
    </source>
</evidence>
<protein>
    <submittedName>
        <fullName evidence="1">Activating transcription factor 6 beta</fullName>
    </submittedName>
</protein>
<organism evidence="1 2">
    <name type="scientific">Sus scrofa</name>
    <name type="common">Pig</name>
    <dbReference type="NCBI Taxonomy" id="9823"/>
    <lineage>
        <taxon>Eukaryota</taxon>
        <taxon>Metazoa</taxon>
        <taxon>Chordata</taxon>
        <taxon>Craniata</taxon>
        <taxon>Vertebrata</taxon>
        <taxon>Euteleostomi</taxon>
        <taxon>Mammalia</taxon>
        <taxon>Eutheria</taxon>
        <taxon>Laurasiatheria</taxon>
        <taxon>Artiodactyla</taxon>
        <taxon>Suina</taxon>
        <taxon>Suidae</taxon>
        <taxon>Sus</taxon>
    </lineage>
</organism>
<reference evidence="1" key="2">
    <citation type="submission" date="2025-05" db="UniProtKB">
        <authorList>
            <consortium name="Ensembl"/>
        </authorList>
    </citation>
    <scope>IDENTIFICATION</scope>
</reference>
<gene>
    <name evidence="1" type="primary">ATF6B</name>
</gene>
<dbReference type="Ensembl" id="ENSSSCT00000107904.1">
    <property type="protein sequence ID" value="ENSSSCP00000082280.1"/>
    <property type="gene ID" value="ENSSSCG00000001430.7"/>
</dbReference>
<reference evidence="1 2" key="1">
    <citation type="journal article" date="2020" name="Gigascience">
        <title>An improved pig reference genome sequence to enable pig genetics and genomics research.</title>
        <authorList>
            <person name="Warr A."/>
            <person name="Affara N."/>
            <person name="Aken B."/>
            <person name="Beiki H."/>
            <person name="Bickhart D.M."/>
            <person name="Billis K."/>
            <person name="Chow W."/>
            <person name="Eory L."/>
            <person name="Finlayson H.A."/>
            <person name="Flicek P."/>
            <person name="Giron C.G."/>
            <person name="Griffin D.K."/>
            <person name="Hall R."/>
            <person name="Hannum G."/>
            <person name="Hourlier T."/>
            <person name="Howe K."/>
            <person name="Hume D.A."/>
            <person name="Izuogu O."/>
            <person name="Kim K."/>
            <person name="Koren S."/>
            <person name="Liu H."/>
            <person name="Manchanda N."/>
            <person name="Martin F.J."/>
            <person name="Nonneman D.J."/>
            <person name="O'Connor R.E."/>
            <person name="Phillippy A.M."/>
            <person name="Rohrer G.A."/>
            <person name="Rosen B.D."/>
            <person name="Rund L.A."/>
            <person name="Sargent C.A."/>
            <person name="Schook L.B."/>
            <person name="Schroeder S.G."/>
            <person name="Schwartz A.S."/>
            <person name="Skinner B.M."/>
            <person name="Talbot R."/>
            <person name="Tseng E."/>
            <person name="Tuggle C.K."/>
            <person name="Watson M."/>
            <person name="Smith T.P.L."/>
            <person name="Archibald A.L."/>
        </authorList>
    </citation>
    <scope>NUCLEOTIDE SEQUENCE [LARGE SCALE GENOMIC DNA]</scope>
    <source>
        <strain evidence="1 2">Duroc</strain>
    </source>
</reference>
<dbReference type="GeneTree" id="ENSGT00940000160798"/>
<evidence type="ECO:0000313" key="1">
    <source>
        <dbReference type="Ensembl" id="ENSSSCP00000082288.1"/>
    </source>
</evidence>
<name>A0ABB5UPZ9_PIG</name>
<dbReference type="Ensembl" id="ENSSSCT00000107912.1">
    <property type="protein sequence ID" value="ENSSSCP00000082288.1"/>
    <property type="gene ID" value="ENSSSCG00000001430.7"/>
</dbReference>
<dbReference type="AlphaFoldDB" id="A0ABB5UPZ9"/>
<dbReference type="Ensembl" id="ENSSSCT00000107911.1">
    <property type="protein sequence ID" value="ENSSSCP00000082287.1"/>
    <property type="gene ID" value="ENSSSCG00000001430.7"/>
</dbReference>
<sequence>MAELMLLSEIADPTRFFTDNLLSPEDWDSTLYAGLDEVAEEPTQLFRCPEEDVPVSLPGPWP</sequence>
<proteinExistence type="predicted"/>